<evidence type="ECO:0008006" key="3">
    <source>
        <dbReference type="Google" id="ProtNLM"/>
    </source>
</evidence>
<accession>A0A9W7HVF2</accession>
<proteinExistence type="predicted"/>
<sequence>MADEGNPKWEGKATAELKASTAEQIWPLIAEFCNLDKFFPTVDICYRKEGSPGDGCKIEWTFVSDPIQGLKLEDLVSLIHDSLQFMAKKMEEAVQGQS</sequence>
<dbReference type="Gene3D" id="3.30.530.20">
    <property type="match status" value="2"/>
</dbReference>
<dbReference type="PANTHER" id="PTHR33789">
    <property type="entry name" value="LACHRYMATORY-FACTOR SYNTHASE"/>
    <property type="match status" value="1"/>
</dbReference>
<protein>
    <recommendedName>
        <fullName evidence="3">Lachrymatory factor synthase</fullName>
    </recommendedName>
</protein>
<dbReference type="PANTHER" id="PTHR33789:SF11">
    <property type="entry name" value="OS05G0202300 PROTEIN"/>
    <property type="match status" value="1"/>
</dbReference>
<dbReference type="InterPro" id="IPR053249">
    <property type="entry name" value="LFS"/>
</dbReference>
<dbReference type="InterPro" id="IPR023393">
    <property type="entry name" value="START-like_dom_sf"/>
</dbReference>
<keyword evidence="2" id="KW-1185">Reference proteome</keyword>
<name>A0A9W7HVF2_HIBTR</name>
<evidence type="ECO:0000313" key="2">
    <source>
        <dbReference type="Proteomes" id="UP001165190"/>
    </source>
</evidence>
<dbReference type="SUPFAM" id="SSF55961">
    <property type="entry name" value="Bet v1-like"/>
    <property type="match status" value="1"/>
</dbReference>
<organism evidence="1 2">
    <name type="scientific">Hibiscus trionum</name>
    <name type="common">Flower of an hour</name>
    <dbReference type="NCBI Taxonomy" id="183268"/>
    <lineage>
        <taxon>Eukaryota</taxon>
        <taxon>Viridiplantae</taxon>
        <taxon>Streptophyta</taxon>
        <taxon>Embryophyta</taxon>
        <taxon>Tracheophyta</taxon>
        <taxon>Spermatophyta</taxon>
        <taxon>Magnoliopsida</taxon>
        <taxon>eudicotyledons</taxon>
        <taxon>Gunneridae</taxon>
        <taxon>Pentapetalae</taxon>
        <taxon>rosids</taxon>
        <taxon>malvids</taxon>
        <taxon>Malvales</taxon>
        <taxon>Malvaceae</taxon>
        <taxon>Malvoideae</taxon>
        <taxon>Hibiscus</taxon>
    </lineage>
</organism>
<reference evidence="1" key="1">
    <citation type="submission" date="2023-05" db="EMBL/GenBank/DDBJ databases">
        <title>Genome and transcriptome analyses reveal genes involved in the formation of fine ridges on petal epidermal cells in Hibiscus trionum.</title>
        <authorList>
            <person name="Koshimizu S."/>
            <person name="Masuda S."/>
            <person name="Ishii T."/>
            <person name="Shirasu K."/>
            <person name="Hoshino A."/>
            <person name="Arita M."/>
        </authorList>
    </citation>
    <scope>NUCLEOTIDE SEQUENCE</scope>
    <source>
        <strain evidence="1">Hamamatsu line</strain>
    </source>
</reference>
<gene>
    <name evidence="1" type="ORF">HRI_002104700</name>
</gene>
<comment type="caution">
    <text evidence="1">The sequence shown here is derived from an EMBL/GenBank/DDBJ whole genome shotgun (WGS) entry which is preliminary data.</text>
</comment>
<dbReference type="AlphaFoldDB" id="A0A9W7HVF2"/>
<dbReference type="OrthoDB" id="1592664at2759"/>
<evidence type="ECO:0000313" key="1">
    <source>
        <dbReference type="EMBL" id="GMI84354.1"/>
    </source>
</evidence>
<dbReference type="Proteomes" id="UP001165190">
    <property type="component" value="Unassembled WGS sequence"/>
</dbReference>
<dbReference type="EMBL" id="BSYR01000020">
    <property type="protein sequence ID" value="GMI84354.1"/>
    <property type="molecule type" value="Genomic_DNA"/>
</dbReference>